<proteinExistence type="predicted"/>
<gene>
    <name evidence="2" type="ORF">OCTVUL_1B014906</name>
</gene>
<feature type="transmembrane region" description="Helical" evidence="1">
    <location>
        <begin position="36"/>
        <end position="59"/>
    </location>
</feature>
<sequence>MKDRDRKYRGHNNLNICVVSFKYVFALVVIHNAVNAVYVFHIAAVGSLLVVGGVATVGVDADINNVDVADNIAPVVFAPCAVAGIDLVHC</sequence>
<dbReference type="AlphaFoldDB" id="A0AA36F121"/>
<accession>A0AA36F121</accession>
<organism evidence="2 3">
    <name type="scientific">Octopus vulgaris</name>
    <name type="common">Common octopus</name>
    <dbReference type="NCBI Taxonomy" id="6645"/>
    <lineage>
        <taxon>Eukaryota</taxon>
        <taxon>Metazoa</taxon>
        <taxon>Spiralia</taxon>
        <taxon>Lophotrochozoa</taxon>
        <taxon>Mollusca</taxon>
        <taxon>Cephalopoda</taxon>
        <taxon>Coleoidea</taxon>
        <taxon>Octopodiformes</taxon>
        <taxon>Octopoda</taxon>
        <taxon>Incirrata</taxon>
        <taxon>Octopodidae</taxon>
        <taxon>Octopus</taxon>
    </lineage>
</organism>
<keyword evidence="1" id="KW-1133">Transmembrane helix</keyword>
<evidence type="ECO:0000256" key="1">
    <source>
        <dbReference type="SAM" id="Phobius"/>
    </source>
</evidence>
<protein>
    <recommendedName>
        <fullName evidence="4">Transmembrane protein</fullName>
    </recommendedName>
</protein>
<dbReference type="EMBL" id="OX597817">
    <property type="protein sequence ID" value="CAI9720619.1"/>
    <property type="molecule type" value="Genomic_DNA"/>
</dbReference>
<evidence type="ECO:0000313" key="3">
    <source>
        <dbReference type="Proteomes" id="UP001162480"/>
    </source>
</evidence>
<name>A0AA36F121_OCTVU</name>
<keyword evidence="1" id="KW-0472">Membrane</keyword>
<evidence type="ECO:0000313" key="2">
    <source>
        <dbReference type="EMBL" id="CAI9720619.1"/>
    </source>
</evidence>
<feature type="transmembrane region" description="Helical" evidence="1">
    <location>
        <begin position="12"/>
        <end position="30"/>
    </location>
</feature>
<evidence type="ECO:0008006" key="4">
    <source>
        <dbReference type="Google" id="ProtNLM"/>
    </source>
</evidence>
<reference evidence="2" key="1">
    <citation type="submission" date="2023-08" db="EMBL/GenBank/DDBJ databases">
        <authorList>
            <person name="Alioto T."/>
            <person name="Alioto T."/>
            <person name="Gomez Garrido J."/>
        </authorList>
    </citation>
    <scope>NUCLEOTIDE SEQUENCE</scope>
</reference>
<dbReference type="Proteomes" id="UP001162480">
    <property type="component" value="Chromosome 4"/>
</dbReference>
<keyword evidence="1" id="KW-0812">Transmembrane</keyword>
<keyword evidence="3" id="KW-1185">Reference proteome</keyword>